<organism evidence="2 3">
    <name type="scientific">Rheinheimera mesophila</name>
    <dbReference type="NCBI Taxonomy" id="1547515"/>
    <lineage>
        <taxon>Bacteria</taxon>
        <taxon>Pseudomonadati</taxon>
        <taxon>Pseudomonadota</taxon>
        <taxon>Gammaproteobacteria</taxon>
        <taxon>Chromatiales</taxon>
        <taxon>Chromatiaceae</taxon>
        <taxon>Rheinheimera</taxon>
    </lineage>
</organism>
<keyword evidence="3" id="KW-1185">Reference proteome</keyword>
<dbReference type="RefSeq" id="WP_046521303.1">
    <property type="nucleotide sequence ID" value="NZ_LAVS01000092.1"/>
</dbReference>
<feature type="transmembrane region" description="Helical" evidence="1">
    <location>
        <begin position="71"/>
        <end position="89"/>
    </location>
</feature>
<dbReference type="GO" id="GO:0005886">
    <property type="term" value="C:plasma membrane"/>
    <property type="evidence" value="ECO:0007669"/>
    <property type="project" value="TreeGrafter"/>
</dbReference>
<reference evidence="2 3" key="1">
    <citation type="submission" date="2018-11" db="EMBL/GenBank/DDBJ databases">
        <title>Draft genome analysis of Rheinheimera mesophila isolated from an industrial waste site.</title>
        <authorList>
            <person name="Yu Q."/>
            <person name="Qi Y."/>
            <person name="Zhang H."/>
            <person name="Lu Y."/>
            <person name="Pu J."/>
        </authorList>
    </citation>
    <scope>NUCLEOTIDE SEQUENCE [LARGE SCALE GENOMIC DNA]</scope>
    <source>
        <strain evidence="2 3">IITR13</strain>
    </source>
</reference>
<dbReference type="PANTHER" id="PTHR39594">
    <property type="entry name" value="PROTEIN YCHQ"/>
    <property type="match status" value="1"/>
</dbReference>
<evidence type="ECO:0000256" key="1">
    <source>
        <dbReference type="SAM" id="Phobius"/>
    </source>
</evidence>
<name>A0A3P3QKB9_9GAMM</name>
<feature type="transmembrane region" description="Helical" evidence="1">
    <location>
        <begin position="95"/>
        <end position="116"/>
    </location>
</feature>
<gene>
    <name evidence="2" type="ORF">EIK76_08570</name>
</gene>
<dbReference type="InterPro" id="IPR007360">
    <property type="entry name" value="SirB"/>
</dbReference>
<keyword evidence="1" id="KW-0472">Membrane</keyword>
<keyword evidence="1" id="KW-1133">Transmembrane helix</keyword>
<sequence length="124" mass="13920">MYMALKHSHLLFIALSLSFLAVRFLLSLRAPALLQKKFFKIAPHVVDTFLLLTAIGLMLTIQQYPFQTPWLTEKLLGLFAYIGLAVMALKGRTLLMRWVGFVGALSWLAVVAKIAITKTPLFLS</sequence>
<dbReference type="OrthoDB" id="5588650at2"/>
<comment type="caution">
    <text evidence="2">The sequence shown here is derived from an EMBL/GenBank/DDBJ whole genome shotgun (WGS) entry which is preliminary data.</text>
</comment>
<evidence type="ECO:0000313" key="2">
    <source>
        <dbReference type="EMBL" id="RRJ20940.1"/>
    </source>
</evidence>
<proteinExistence type="predicted"/>
<dbReference type="EMBL" id="RRCF01000002">
    <property type="protein sequence ID" value="RRJ20940.1"/>
    <property type="molecule type" value="Genomic_DNA"/>
</dbReference>
<protein>
    <submittedName>
        <fullName evidence="2">Invasion protein</fullName>
    </submittedName>
</protein>
<feature type="transmembrane region" description="Helical" evidence="1">
    <location>
        <begin position="39"/>
        <end position="59"/>
    </location>
</feature>
<dbReference type="PIRSF" id="PIRSF005610">
    <property type="entry name" value="SirB"/>
    <property type="match status" value="1"/>
</dbReference>
<dbReference type="Proteomes" id="UP000276260">
    <property type="component" value="Unassembled WGS sequence"/>
</dbReference>
<accession>A0A3P3QKB9</accession>
<evidence type="ECO:0000313" key="3">
    <source>
        <dbReference type="Proteomes" id="UP000276260"/>
    </source>
</evidence>
<dbReference type="Pfam" id="PF04247">
    <property type="entry name" value="SirB"/>
    <property type="match status" value="1"/>
</dbReference>
<dbReference type="AlphaFoldDB" id="A0A3P3QKB9"/>
<dbReference type="PANTHER" id="PTHR39594:SF1">
    <property type="entry name" value="PROTEIN YCHQ"/>
    <property type="match status" value="1"/>
</dbReference>
<keyword evidence="1" id="KW-0812">Transmembrane</keyword>